<keyword evidence="3" id="KW-1185">Reference proteome</keyword>
<dbReference type="EMBL" id="JAULSC010000007">
    <property type="protein sequence ID" value="MDO3395944.1"/>
    <property type="molecule type" value="Genomic_DNA"/>
</dbReference>
<reference evidence="2" key="1">
    <citation type="submission" date="2023-06" db="EMBL/GenBank/DDBJ databases">
        <title>Genome sequence of Nocardioides sp. SOB44.</title>
        <authorList>
            <person name="Zhang G."/>
        </authorList>
    </citation>
    <scope>NUCLEOTIDE SEQUENCE</scope>
    <source>
        <strain evidence="2">SOB44</strain>
    </source>
</reference>
<proteinExistence type="predicted"/>
<evidence type="ECO:0000313" key="2">
    <source>
        <dbReference type="EMBL" id="MDO3395944.1"/>
    </source>
</evidence>
<evidence type="ECO:0000313" key="3">
    <source>
        <dbReference type="Proteomes" id="UP001168363"/>
    </source>
</evidence>
<name>A0ABT8TPS1_9ACTN</name>
<sequence length="86" mass="9182">MTGTTRTRPTEDDMGTLHGRDDQPLHTEGVPDEEGISQADAAERLDKDPDEQLNATDPASDVDLHAPQERVSGTGDDTGHDGDGED</sequence>
<accession>A0ABT8TPS1</accession>
<feature type="compositionally biased region" description="Basic and acidic residues" evidence="1">
    <location>
        <begin position="77"/>
        <end position="86"/>
    </location>
</feature>
<protein>
    <recommendedName>
        <fullName evidence="4">Autophagy-related protein 2</fullName>
    </recommendedName>
</protein>
<dbReference type="Proteomes" id="UP001168363">
    <property type="component" value="Unassembled WGS sequence"/>
</dbReference>
<gene>
    <name evidence="2" type="ORF">QWJ41_09465</name>
</gene>
<organism evidence="2 3">
    <name type="scientific">Nocardioides cremeus</name>
    <dbReference type="NCBI Taxonomy" id="3058044"/>
    <lineage>
        <taxon>Bacteria</taxon>
        <taxon>Bacillati</taxon>
        <taxon>Actinomycetota</taxon>
        <taxon>Actinomycetes</taxon>
        <taxon>Propionibacteriales</taxon>
        <taxon>Nocardioidaceae</taxon>
        <taxon>Nocardioides</taxon>
    </lineage>
</organism>
<evidence type="ECO:0008006" key="4">
    <source>
        <dbReference type="Google" id="ProtNLM"/>
    </source>
</evidence>
<dbReference type="RefSeq" id="WP_302707614.1">
    <property type="nucleotide sequence ID" value="NZ_JAULSC010000007.1"/>
</dbReference>
<feature type="region of interest" description="Disordered" evidence="1">
    <location>
        <begin position="1"/>
        <end position="86"/>
    </location>
</feature>
<comment type="caution">
    <text evidence="2">The sequence shown here is derived from an EMBL/GenBank/DDBJ whole genome shotgun (WGS) entry which is preliminary data.</text>
</comment>
<evidence type="ECO:0000256" key="1">
    <source>
        <dbReference type="SAM" id="MobiDB-lite"/>
    </source>
</evidence>